<dbReference type="EMBL" id="FNPZ01000002">
    <property type="protein sequence ID" value="SDZ16571.1"/>
    <property type="molecule type" value="Genomic_DNA"/>
</dbReference>
<evidence type="ECO:0000313" key="1">
    <source>
        <dbReference type="EMBL" id="SDZ16571.1"/>
    </source>
</evidence>
<organism evidence="1 2">
    <name type="scientific">Herbiconiux ginsengi</name>
    <dbReference type="NCBI Taxonomy" id="381665"/>
    <lineage>
        <taxon>Bacteria</taxon>
        <taxon>Bacillati</taxon>
        <taxon>Actinomycetota</taxon>
        <taxon>Actinomycetes</taxon>
        <taxon>Micrococcales</taxon>
        <taxon>Microbacteriaceae</taxon>
        <taxon>Herbiconiux</taxon>
    </lineage>
</organism>
<dbReference type="Proteomes" id="UP000198891">
    <property type="component" value="Unassembled WGS sequence"/>
</dbReference>
<keyword evidence="2" id="KW-1185">Reference proteome</keyword>
<protein>
    <recommendedName>
        <fullName evidence="3">Response regulatory domain-containing protein</fullName>
    </recommendedName>
</protein>
<evidence type="ECO:0008006" key="3">
    <source>
        <dbReference type="Google" id="ProtNLM"/>
    </source>
</evidence>
<sequence>MSQVWCIVSEDNVTARELAEPLLREGRQVALLSPDVSSFAMLVNEWGDAVVSAEIREPSILSLSDALWQIEENFGAVDVIALVDDSRRPDRVQDAVDFFATRWPEADVVIVAPATAPH</sequence>
<reference evidence="1 2" key="1">
    <citation type="submission" date="2016-10" db="EMBL/GenBank/DDBJ databases">
        <authorList>
            <person name="de Groot N.N."/>
        </authorList>
    </citation>
    <scope>NUCLEOTIDE SEQUENCE [LARGE SCALE GENOMIC DNA]</scope>
    <source>
        <strain evidence="1 2">CGMCC 4.3491</strain>
    </source>
</reference>
<dbReference type="RefSeq" id="WP_092554548.1">
    <property type="nucleotide sequence ID" value="NZ_FNPZ01000002.1"/>
</dbReference>
<evidence type="ECO:0000313" key="2">
    <source>
        <dbReference type="Proteomes" id="UP000198891"/>
    </source>
</evidence>
<name>A0A1H3QU38_9MICO</name>
<proteinExistence type="predicted"/>
<dbReference type="InterPro" id="IPR036291">
    <property type="entry name" value="NAD(P)-bd_dom_sf"/>
</dbReference>
<accession>A0A1H3QU38</accession>
<dbReference type="SUPFAM" id="SSF51735">
    <property type="entry name" value="NAD(P)-binding Rossmann-fold domains"/>
    <property type="match status" value="1"/>
</dbReference>
<dbReference type="AlphaFoldDB" id="A0A1H3QU38"/>
<dbReference type="OrthoDB" id="5123829at2"/>
<gene>
    <name evidence="1" type="ORF">SAMN05216554_2728</name>
</gene>